<evidence type="ECO:0000259" key="4">
    <source>
        <dbReference type="Pfam" id="PF13976"/>
    </source>
</evidence>
<dbReference type="Pfam" id="PF14223">
    <property type="entry name" value="Retrotran_gag_2"/>
    <property type="match status" value="1"/>
</dbReference>
<protein>
    <submittedName>
        <fullName evidence="7">Zinc finger, CCHC-type containing protein</fullName>
    </submittedName>
</protein>
<gene>
    <name evidence="7" type="ORF">Tco_0681203</name>
</gene>
<feature type="domain" description="GAG-pre-integrase" evidence="4">
    <location>
        <begin position="619"/>
        <end position="686"/>
    </location>
</feature>
<feature type="region of interest" description="Disordered" evidence="2">
    <location>
        <begin position="183"/>
        <end position="213"/>
    </location>
</feature>
<dbReference type="PANTHER" id="PTHR47592">
    <property type="entry name" value="PBF68 PROTEIN"/>
    <property type="match status" value="1"/>
</dbReference>
<dbReference type="SUPFAM" id="SSF56672">
    <property type="entry name" value="DNA/RNA polymerases"/>
    <property type="match status" value="1"/>
</dbReference>
<accession>A0ABQ4XMP4</accession>
<sequence>MWNLAVKYDFIWSKWINVVRLKGRNIWDLSNGRDISIWHDTWVRNEPLSNTIRNRSVYEEILNNNARVDDMYDEGKWKWLEKWLDNFPILKLNESVMLVDKKKDVGIWIDKKNTKYLASDSLRLDKLRPGSMGLLGQLLNSLCSLLIGAGYVGDFSVIDNHLGVKGVALRPLPLEVKGQALEGVPADRSGRGRGRGGVGRPSLGSGTTISPSRGWFGAAPDPNGIFGAPIFIVIMAGNTVKEMTTNFGKLDKFEGHDFRRWQKKMHFLLTTLKVVYVLTTPMPELLEDATVEAIITKAKWETDDYICRGHILNGMSDSLFNVYTNVESAKELWDSLESKYMAEDSSSKKFLVSNFNNYKMVDSRPVMEQYKELLRILGQYTQHGLKMDESISISSIIVKLPPSWKDFKHTLKHGKDDLSLVQLGSHLRIEESIRAQDSDKGKGKEVAGPSVNMAEAMVLVPTRNLSYNVGSVVRLVTSRGIAIVVIRRTQMLVVREKGLKTIPKTKVDAIAWWIDSGATTHVCKDRCWFKTYEPVEDGSVLYMGDDHFAPVHGKGSVVLEFSSGKSITLFNVLYVPKLRKNLISGPVLNKCGYKQVYESDKYILSKCGVFVGFGYYNNGMFMLNLNKVPDDSGSVYMSSSTVVNSSLWHARLGHVHYKRMLEMSKDELIPAIDENPDKCTTCMLTKITRQPFKSITRKSVILELIHSDLCDFHATPSLGNKKNNYESTDLIHHHKMVWLIRKKSRDLKELDSNSMASGRLRKRKNLGEKGIDCIFVGYAEHSKAYRFYVIEPNDSTKDIIPNSVESQRDDHSNDVPSEIPEPRKGKRVRKAKSYGSDFQLYLVERSKAIDDEIGSIMENNTWVLSDLPPETIHNLVIHQMDVKTTFLNGDLDEEVYMKQPEGFVMPGNEHKVCKLVKSLYVLKQAPKHSGEGVIICLYVDDMLIFGTDQNQVDKTKKFLSSKFSMKDMRKADVILGIKIKRENKRIVITQSHYIKKILKKFNRKDCSPVSTPIDPVEKLKPNTGKPMDQLEYSRAIGCLMYAMTSTRPDIAYAVEGFSDASWKNHVEDSSSTSGWVFLLGGGAISWASKKQTCITGSTMESEFVALAAAGKEAEWLRNLIHEIPIWPKPIAPISIRCDSAPTMAKAYSQIYNGKSRHLGVRHSMIRELIMNGVISIEFVRSIQKNLADHLTKGLARDLVNKGQGGCAPLRGQEAAPLAGVSLPVDDLLSDIGADVWI</sequence>
<evidence type="ECO:0000313" key="7">
    <source>
        <dbReference type="EMBL" id="GJS66639.1"/>
    </source>
</evidence>
<dbReference type="CDD" id="cd09272">
    <property type="entry name" value="RNase_HI_RT_Ty1"/>
    <property type="match status" value="1"/>
</dbReference>
<evidence type="ECO:0000256" key="1">
    <source>
        <dbReference type="ARBA" id="ARBA00022750"/>
    </source>
</evidence>
<dbReference type="InterPro" id="IPR025724">
    <property type="entry name" value="GAG-pre-integrase_dom"/>
</dbReference>
<evidence type="ECO:0000259" key="5">
    <source>
        <dbReference type="Pfam" id="PF22936"/>
    </source>
</evidence>
<dbReference type="EMBL" id="BQNB010009663">
    <property type="protein sequence ID" value="GJS66639.1"/>
    <property type="molecule type" value="Genomic_DNA"/>
</dbReference>
<dbReference type="Pfam" id="PF22936">
    <property type="entry name" value="Pol_BBD"/>
    <property type="match status" value="1"/>
</dbReference>
<dbReference type="Proteomes" id="UP001151760">
    <property type="component" value="Unassembled WGS sequence"/>
</dbReference>
<organism evidence="7 8">
    <name type="scientific">Tanacetum coccineum</name>
    <dbReference type="NCBI Taxonomy" id="301880"/>
    <lineage>
        <taxon>Eukaryota</taxon>
        <taxon>Viridiplantae</taxon>
        <taxon>Streptophyta</taxon>
        <taxon>Embryophyta</taxon>
        <taxon>Tracheophyta</taxon>
        <taxon>Spermatophyta</taxon>
        <taxon>Magnoliopsida</taxon>
        <taxon>eudicotyledons</taxon>
        <taxon>Gunneridae</taxon>
        <taxon>Pentapetalae</taxon>
        <taxon>asterids</taxon>
        <taxon>campanulids</taxon>
        <taxon>Asterales</taxon>
        <taxon>Asteraceae</taxon>
        <taxon>Asteroideae</taxon>
        <taxon>Anthemideae</taxon>
        <taxon>Anthemidinae</taxon>
        <taxon>Tanacetum</taxon>
    </lineage>
</organism>
<name>A0ABQ4XMP4_9ASTR</name>
<evidence type="ECO:0000256" key="2">
    <source>
        <dbReference type="SAM" id="MobiDB-lite"/>
    </source>
</evidence>
<dbReference type="Pfam" id="PF25597">
    <property type="entry name" value="SH3_retrovirus"/>
    <property type="match status" value="1"/>
</dbReference>
<feature type="domain" description="Retroviral polymerase SH3-like" evidence="6">
    <location>
        <begin position="762"/>
        <end position="790"/>
    </location>
</feature>
<comment type="caution">
    <text evidence="7">The sequence shown here is derived from an EMBL/GenBank/DDBJ whole genome shotgun (WGS) entry which is preliminary data.</text>
</comment>
<keyword evidence="1" id="KW-0064">Aspartyl protease</keyword>
<keyword evidence="1" id="KW-0645">Protease</keyword>
<proteinExistence type="predicted"/>
<keyword evidence="8" id="KW-1185">Reference proteome</keyword>
<dbReference type="Pfam" id="PF07727">
    <property type="entry name" value="RVT_2"/>
    <property type="match status" value="2"/>
</dbReference>
<feature type="domain" description="Reverse transcriptase Ty1/copia-type" evidence="3">
    <location>
        <begin position="873"/>
        <end position="927"/>
    </location>
</feature>
<evidence type="ECO:0000259" key="6">
    <source>
        <dbReference type="Pfam" id="PF25597"/>
    </source>
</evidence>
<dbReference type="InterPro" id="IPR057670">
    <property type="entry name" value="SH3_retrovirus"/>
</dbReference>
<dbReference type="Pfam" id="PF13976">
    <property type="entry name" value="gag_pre-integrs"/>
    <property type="match status" value="1"/>
</dbReference>
<dbReference type="InterPro" id="IPR043502">
    <property type="entry name" value="DNA/RNA_pol_sf"/>
</dbReference>
<feature type="domain" description="Reverse transcriptase Ty1/copia-type" evidence="3">
    <location>
        <begin position="932"/>
        <end position="1013"/>
    </location>
</feature>
<feature type="domain" description="Retrovirus-related Pol polyprotein from transposon TNT 1-94-like beta-barrel" evidence="5">
    <location>
        <begin position="512"/>
        <end position="593"/>
    </location>
</feature>
<dbReference type="InterPro" id="IPR054722">
    <property type="entry name" value="PolX-like_BBD"/>
</dbReference>
<dbReference type="InterPro" id="IPR013103">
    <property type="entry name" value="RVT_2"/>
</dbReference>
<evidence type="ECO:0000259" key="3">
    <source>
        <dbReference type="Pfam" id="PF07727"/>
    </source>
</evidence>
<evidence type="ECO:0000313" key="8">
    <source>
        <dbReference type="Proteomes" id="UP001151760"/>
    </source>
</evidence>
<reference evidence="7" key="1">
    <citation type="journal article" date="2022" name="Int. J. Mol. Sci.">
        <title>Draft Genome of Tanacetum Coccineum: Genomic Comparison of Closely Related Tanacetum-Family Plants.</title>
        <authorList>
            <person name="Yamashiro T."/>
            <person name="Shiraishi A."/>
            <person name="Nakayama K."/>
            <person name="Satake H."/>
        </authorList>
    </citation>
    <scope>NUCLEOTIDE SEQUENCE</scope>
</reference>
<reference evidence="7" key="2">
    <citation type="submission" date="2022-01" db="EMBL/GenBank/DDBJ databases">
        <authorList>
            <person name="Yamashiro T."/>
            <person name="Shiraishi A."/>
            <person name="Satake H."/>
            <person name="Nakayama K."/>
        </authorList>
    </citation>
    <scope>NUCLEOTIDE SEQUENCE</scope>
</reference>
<keyword evidence="1" id="KW-0378">Hydrolase</keyword>
<feature type="region of interest" description="Disordered" evidence="2">
    <location>
        <begin position="799"/>
        <end position="828"/>
    </location>
</feature>
<dbReference type="PANTHER" id="PTHR47592:SF29">
    <property type="entry name" value="ZINC FINGER, CCHC-TYPE"/>
    <property type="match status" value="1"/>
</dbReference>